<evidence type="ECO:0000313" key="12">
    <source>
        <dbReference type="Proteomes" id="UP000887013"/>
    </source>
</evidence>
<dbReference type="PROSITE" id="PS51385">
    <property type="entry name" value="YJEF_N"/>
    <property type="match status" value="1"/>
</dbReference>
<keyword evidence="5" id="KW-0547">Nucleotide-binding</keyword>
<dbReference type="PANTHER" id="PTHR13232:SF10">
    <property type="entry name" value="NAD(P)H-HYDRATE EPIMERASE"/>
    <property type="match status" value="1"/>
</dbReference>
<dbReference type="Proteomes" id="UP000887013">
    <property type="component" value="Unassembled WGS sequence"/>
</dbReference>
<feature type="domain" description="YjeF N-terminal" evidence="10">
    <location>
        <begin position="22"/>
        <end position="238"/>
    </location>
</feature>
<dbReference type="SUPFAM" id="SSF64153">
    <property type="entry name" value="YjeF N-terminal domain-like"/>
    <property type="match status" value="1"/>
</dbReference>
<name>A0A8X6NUB4_NEPPI</name>
<sequence length="252" mass="28433">MNCLWRKKIADGSRRAPDSNNTRRAINYISEEEYVKIEEGLLNICKYNIVQLIEMEGFAVASAIEKTFPVHSLKKKEIIICIGTGKNGAVGLVCTRYLKIFGYYPSFFYPVKTEEAQLKDFVTQCQVMDVPRLGFLPSPALLDKNFSFIIDALNDSKYKPQRTATFEKIIQVLKGLNIPICSVDVPAGWDMEKAEEDGFTPNVLVSLLAPKRCSQNFAGTHWVVGRVIDSDWEENFLNIPGYKGSECCLRLA</sequence>
<evidence type="ECO:0000256" key="9">
    <source>
        <dbReference type="ARBA" id="ARBA00023235"/>
    </source>
</evidence>
<evidence type="ECO:0000256" key="2">
    <source>
        <dbReference type="ARBA" id="ARBA00000909"/>
    </source>
</evidence>
<evidence type="ECO:0000259" key="10">
    <source>
        <dbReference type="PROSITE" id="PS51385"/>
    </source>
</evidence>
<keyword evidence="9" id="KW-0413">Isomerase</keyword>
<evidence type="ECO:0000256" key="5">
    <source>
        <dbReference type="ARBA" id="ARBA00022741"/>
    </source>
</evidence>
<gene>
    <name evidence="11" type="primary">BRAFLDRAFT_104103</name>
    <name evidence="11" type="ORF">NPIL_622601</name>
</gene>
<keyword evidence="12" id="KW-1185">Reference proteome</keyword>
<evidence type="ECO:0000256" key="8">
    <source>
        <dbReference type="ARBA" id="ARBA00023027"/>
    </source>
</evidence>
<dbReference type="Pfam" id="PF03853">
    <property type="entry name" value="YjeF_N"/>
    <property type="match status" value="1"/>
</dbReference>
<dbReference type="GO" id="GO:0005739">
    <property type="term" value="C:mitochondrion"/>
    <property type="evidence" value="ECO:0007669"/>
    <property type="project" value="TreeGrafter"/>
</dbReference>
<proteinExistence type="predicted"/>
<dbReference type="EMBL" id="BMAW01062314">
    <property type="protein sequence ID" value="GFT35382.1"/>
    <property type="molecule type" value="Genomic_DNA"/>
</dbReference>
<dbReference type="OrthoDB" id="10064708at2759"/>
<evidence type="ECO:0000256" key="1">
    <source>
        <dbReference type="ARBA" id="ARBA00000013"/>
    </source>
</evidence>
<dbReference type="InterPro" id="IPR004443">
    <property type="entry name" value="YjeF_N_dom"/>
</dbReference>
<reference evidence="11" key="1">
    <citation type="submission" date="2020-08" db="EMBL/GenBank/DDBJ databases">
        <title>Multicomponent nature underlies the extraordinary mechanical properties of spider dragline silk.</title>
        <authorList>
            <person name="Kono N."/>
            <person name="Nakamura H."/>
            <person name="Mori M."/>
            <person name="Yoshida Y."/>
            <person name="Ohtoshi R."/>
            <person name="Malay A.D."/>
            <person name="Moran D.A.P."/>
            <person name="Tomita M."/>
            <person name="Numata K."/>
            <person name="Arakawa K."/>
        </authorList>
    </citation>
    <scope>NUCLEOTIDE SEQUENCE</scope>
</reference>
<keyword evidence="4" id="KW-0479">Metal-binding</keyword>
<organism evidence="11 12">
    <name type="scientific">Nephila pilipes</name>
    <name type="common">Giant wood spider</name>
    <name type="synonym">Nephila maculata</name>
    <dbReference type="NCBI Taxonomy" id="299642"/>
    <lineage>
        <taxon>Eukaryota</taxon>
        <taxon>Metazoa</taxon>
        <taxon>Ecdysozoa</taxon>
        <taxon>Arthropoda</taxon>
        <taxon>Chelicerata</taxon>
        <taxon>Arachnida</taxon>
        <taxon>Araneae</taxon>
        <taxon>Araneomorphae</taxon>
        <taxon>Entelegynae</taxon>
        <taxon>Araneoidea</taxon>
        <taxon>Nephilidae</taxon>
        <taxon>Nephila</taxon>
    </lineage>
</organism>
<comment type="caution">
    <text evidence="11">The sequence shown here is derived from an EMBL/GenBank/DDBJ whole genome shotgun (WGS) entry which is preliminary data.</text>
</comment>
<evidence type="ECO:0000313" key="11">
    <source>
        <dbReference type="EMBL" id="GFT35382.1"/>
    </source>
</evidence>
<dbReference type="InterPro" id="IPR032976">
    <property type="entry name" value="YJEFN_prot_NAXE-like"/>
</dbReference>
<evidence type="ECO:0000256" key="6">
    <source>
        <dbReference type="ARBA" id="ARBA00022857"/>
    </source>
</evidence>
<keyword evidence="6" id="KW-0521">NADP</keyword>
<protein>
    <recommendedName>
        <fullName evidence="3">NAD(P)H-hydrate epimerase</fullName>
        <ecNumber evidence="3">5.1.99.6</ecNumber>
    </recommendedName>
</protein>
<dbReference type="PANTHER" id="PTHR13232">
    <property type="entry name" value="NAD(P)H-HYDRATE EPIMERASE"/>
    <property type="match status" value="1"/>
</dbReference>
<dbReference type="GO" id="GO:0052856">
    <property type="term" value="F:NAD(P)HX epimerase activity"/>
    <property type="evidence" value="ECO:0007669"/>
    <property type="project" value="UniProtKB-EC"/>
</dbReference>
<comment type="catalytic activity">
    <reaction evidence="2">
        <text>(6R)-NADPHX = (6S)-NADPHX</text>
        <dbReference type="Rhea" id="RHEA:32227"/>
        <dbReference type="ChEBI" id="CHEBI:64076"/>
        <dbReference type="ChEBI" id="CHEBI:64077"/>
        <dbReference type="EC" id="5.1.99.6"/>
    </reaction>
</comment>
<evidence type="ECO:0000256" key="4">
    <source>
        <dbReference type="ARBA" id="ARBA00022723"/>
    </source>
</evidence>
<keyword evidence="7" id="KW-0630">Potassium</keyword>
<dbReference type="AlphaFoldDB" id="A0A8X6NUB4"/>
<accession>A0A8X6NUB4</accession>
<evidence type="ECO:0000256" key="3">
    <source>
        <dbReference type="ARBA" id="ARBA00012228"/>
    </source>
</evidence>
<keyword evidence="8" id="KW-0520">NAD</keyword>
<dbReference type="GO" id="GO:0000166">
    <property type="term" value="F:nucleotide binding"/>
    <property type="evidence" value="ECO:0007669"/>
    <property type="project" value="UniProtKB-KW"/>
</dbReference>
<comment type="catalytic activity">
    <reaction evidence="1">
        <text>(6R)-NADHX = (6S)-NADHX</text>
        <dbReference type="Rhea" id="RHEA:32215"/>
        <dbReference type="ChEBI" id="CHEBI:64074"/>
        <dbReference type="ChEBI" id="CHEBI:64075"/>
        <dbReference type="EC" id="5.1.99.6"/>
    </reaction>
</comment>
<dbReference type="GO" id="GO:0046872">
    <property type="term" value="F:metal ion binding"/>
    <property type="evidence" value="ECO:0007669"/>
    <property type="project" value="UniProtKB-KW"/>
</dbReference>
<evidence type="ECO:0000256" key="7">
    <source>
        <dbReference type="ARBA" id="ARBA00022958"/>
    </source>
</evidence>
<dbReference type="EC" id="5.1.99.6" evidence="3"/>
<dbReference type="Gene3D" id="3.40.50.10260">
    <property type="entry name" value="YjeF N-terminal domain"/>
    <property type="match status" value="1"/>
</dbReference>
<dbReference type="InterPro" id="IPR036652">
    <property type="entry name" value="YjeF_N_dom_sf"/>
</dbReference>